<keyword evidence="3" id="KW-1185">Reference proteome</keyword>
<evidence type="ECO:0000259" key="1">
    <source>
        <dbReference type="Pfam" id="PF08241"/>
    </source>
</evidence>
<dbReference type="Proteomes" id="UP001275440">
    <property type="component" value="Unassembled WGS sequence"/>
</dbReference>
<dbReference type="Pfam" id="PF08241">
    <property type="entry name" value="Methyltransf_11"/>
    <property type="match status" value="1"/>
</dbReference>
<dbReference type="InterPro" id="IPR029063">
    <property type="entry name" value="SAM-dependent_MTases_sf"/>
</dbReference>
<dbReference type="InterPro" id="IPR013216">
    <property type="entry name" value="Methyltransf_11"/>
</dbReference>
<evidence type="ECO:0000313" key="3">
    <source>
        <dbReference type="Proteomes" id="UP001275440"/>
    </source>
</evidence>
<dbReference type="SUPFAM" id="SSF53335">
    <property type="entry name" value="S-adenosyl-L-methionine-dependent methyltransferases"/>
    <property type="match status" value="1"/>
</dbReference>
<reference evidence="2 3" key="1">
    <citation type="submission" date="2019-10" db="EMBL/GenBank/DDBJ databases">
        <title>Draft Genome Assembly of Rhodococcus zopfii DSM44189.</title>
        <authorList>
            <person name="Sutton J.M."/>
            <person name="Akob D.M."/>
            <person name="Bushman T.J."/>
        </authorList>
    </citation>
    <scope>NUCLEOTIDE SEQUENCE [LARGE SCALE GENOMIC DNA]</scope>
    <source>
        <strain evidence="2 3">DSM 44189</strain>
    </source>
</reference>
<dbReference type="Gene3D" id="3.40.50.150">
    <property type="entry name" value="Vaccinia Virus protein VP39"/>
    <property type="match status" value="1"/>
</dbReference>
<accession>A0ABU3WPG6</accession>
<comment type="caution">
    <text evidence="2">The sequence shown here is derived from an EMBL/GenBank/DDBJ whole genome shotgun (WGS) entry which is preliminary data.</text>
</comment>
<sequence length="257" mass="27460">MQFAAPAELYDRFMGRYTPTLATALSDAAGVTSGLRVCDVGCGPGGLTAEMVSRVGPDHVAAIDPAPQFAAACRERNPGVDVRVGVAEDLPWPDDTFDVTAASLVIGFMSDPDRGVREMARVTRPGGTVAACMWDIASGGMTMLRVFWSAVRTVVPDVTGEAAMAGTTEGDIADRFRRAGLHEVIAGKLTARADYADFDDFWEPFTFEVGPAGRYLQTLTEQQRTAVREACRENLPASGAFSLDARAWYARATIPSA</sequence>
<organism evidence="2 3">
    <name type="scientific">Rhodococcus zopfii</name>
    <dbReference type="NCBI Taxonomy" id="43772"/>
    <lineage>
        <taxon>Bacteria</taxon>
        <taxon>Bacillati</taxon>
        <taxon>Actinomycetota</taxon>
        <taxon>Actinomycetes</taxon>
        <taxon>Mycobacteriales</taxon>
        <taxon>Nocardiaceae</taxon>
        <taxon>Rhodococcus</taxon>
    </lineage>
</organism>
<protein>
    <submittedName>
        <fullName evidence="2">Class I SAM-dependent methyltransferase</fullName>
    </submittedName>
</protein>
<feature type="domain" description="Methyltransferase type 11" evidence="1">
    <location>
        <begin position="39"/>
        <end position="130"/>
    </location>
</feature>
<dbReference type="PANTHER" id="PTHR43591:SF24">
    <property type="entry name" value="2-METHOXY-6-POLYPRENYL-1,4-BENZOQUINOL METHYLASE, MITOCHONDRIAL"/>
    <property type="match status" value="1"/>
</dbReference>
<gene>
    <name evidence="2" type="ORF">F8M49_11565</name>
</gene>
<dbReference type="EMBL" id="WBMO01000001">
    <property type="protein sequence ID" value="MDV2475833.1"/>
    <property type="molecule type" value="Genomic_DNA"/>
</dbReference>
<keyword evidence="2" id="KW-0489">Methyltransferase</keyword>
<dbReference type="GO" id="GO:0032259">
    <property type="term" value="P:methylation"/>
    <property type="evidence" value="ECO:0007669"/>
    <property type="project" value="UniProtKB-KW"/>
</dbReference>
<keyword evidence="2" id="KW-0808">Transferase</keyword>
<dbReference type="PANTHER" id="PTHR43591">
    <property type="entry name" value="METHYLTRANSFERASE"/>
    <property type="match status" value="1"/>
</dbReference>
<evidence type="ECO:0000313" key="2">
    <source>
        <dbReference type="EMBL" id="MDV2475833.1"/>
    </source>
</evidence>
<dbReference type="CDD" id="cd02440">
    <property type="entry name" value="AdoMet_MTases"/>
    <property type="match status" value="1"/>
</dbReference>
<dbReference type="GO" id="GO:0008168">
    <property type="term" value="F:methyltransferase activity"/>
    <property type="evidence" value="ECO:0007669"/>
    <property type="project" value="UniProtKB-KW"/>
</dbReference>
<proteinExistence type="predicted"/>
<name>A0ABU3WPG6_9NOCA</name>